<evidence type="ECO:0000313" key="2">
    <source>
        <dbReference type="WBParaSite" id="PSU_v2.g956.t1"/>
    </source>
</evidence>
<protein>
    <submittedName>
        <fullName evidence="2">Uncharacterized protein</fullName>
    </submittedName>
</protein>
<organism evidence="1 2">
    <name type="scientific">Panagrolaimus superbus</name>
    <dbReference type="NCBI Taxonomy" id="310955"/>
    <lineage>
        <taxon>Eukaryota</taxon>
        <taxon>Metazoa</taxon>
        <taxon>Ecdysozoa</taxon>
        <taxon>Nematoda</taxon>
        <taxon>Chromadorea</taxon>
        <taxon>Rhabditida</taxon>
        <taxon>Tylenchina</taxon>
        <taxon>Panagrolaimomorpha</taxon>
        <taxon>Panagrolaimoidea</taxon>
        <taxon>Panagrolaimidae</taxon>
        <taxon>Panagrolaimus</taxon>
    </lineage>
</organism>
<sequence length="71" mass="7861">MKPINISAKTNACSHFTSTSTITYDANNVTYANVSIDYTLQNTNLTMIGKFSDLKTYRPYLVIDDAAACDE</sequence>
<dbReference type="Proteomes" id="UP000887577">
    <property type="component" value="Unplaced"/>
</dbReference>
<proteinExistence type="predicted"/>
<dbReference type="AlphaFoldDB" id="A0A914ZD00"/>
<evidence type="ECO:0000313" key="1">
    <source>
        <dbReference type="Proteomes" id="UP000887577"/>
    </source>
</evidence>
<dbReference type="WBParaSite" id="PSU_v2.g956.t1">
    <property type="protein sequence ID" value="PSU_v2.g956.t1"/>
    <property type="gene ID" value="PSU_v2.g956"/>
</dbReference>
<name>A0A914ZD00_9BILA</name>
<accession>A0A914ZD00</accession>
<keyword evidence="1" id="KW-1185">Reference proteome</keyword>
<reference evidence="2" key="1">
    <citation type="submission" date="2022-11" db="UniProtKB">
        <authorList>
            <consortium name="WormBaseParasite"/>
        </authorList>
    </citation>
    <scope>IDENTIFICATION</scope>
</reference>